<gene>
    <name evidence="9" type="primary">dusC</name>
    <name evidence="14" type="ORF">A9255_09270</name>
    <name evidence="15" type="ORF">Xhom_01771</name>
</gene>
<keyword evidence="12" id="KW-0547">Nucleotide-binding</keyword>
<keyword evidence="6 9" id="KW-0521">NADP</keyword>
<proteinExistence type="inferred from homology"/>
<evidence type="ECO:0000256" key="12">
    <source>
        <dbReference type="PIRSR" id="PIRSR006621-2"/>
    </source>
</evidence>
<dbReference type="GO" id="GO:0010181">
    <property type="term" value="F:FMN binding"/>
    <property type="evidence" value="ECO:0007669"/>
    <property type="project" value="UniProtKB-UniRule"/>
</dbReference>
<comment type="cofactor">
    <cofactor evidence="1 9 10 12">
        <name>FMN</name>
        <dbReference type="ChEBI" id="CHEBI:58210"/>
    </cofactor>
</comment>
<feature type="binding site" evidence="9">
    <location>
        <begin position="200"/>
        <end position="202"/>
    </location>
    <ligand>
        <name>FMN</name>
        <dbReference type="ChEBI" id="CHEBI:58210"/>
    </ligand>
</feature>
<keyword evidence="7 9" id="KW-0694">RNA-binding</keyword>
<evidence type="ECO:0000256" key="1">
    <source>
        <dbReference type="ARBA" id="ARBA00001917"/>
    </source>
</evidence>
<dbReference type="EC" id="1.3.1.-" evidence="9"/>
<feature type="site" description="Interacts with tRNA; defines subfamily-specific binding signature" evidence="9">
    <location>
        <position position="295"/>
    </location>
</feature>
<keyword evidence="16" id="KW-1185">Reference proteome</keyword>
<dbReference type="CDD" id="cd02801">
    <property type="entry name" value="DUS_like_FMN"/>
    <property type="match status" value="1"/>
</dbReference>
<dbReference type="EMBL" id="NJAI01000002">
    <property type="protein sequence ID" value="PHM56285.1"/>
    <property type="molecule type" value="Genomic_DNA"/>
</dbReference>
<evidence type="ECO:0000256" key="9">
    <source>
        <dbReference type="HAMAP-Rule" id="MF_02043"/>
    </source>
</evidence>
<evidence type="ECO:0000313" key="15">
    <source>
        <dbReference type="EMBL" id="PHM56285.1"/>
    </source>
</evidence>
<evidence type="ECO:0000256" key="10">
    <source>
        <dbReference type="PIRNR" id="PIRNR006621"/>
    </source>
</evidence>
<evidence type="ECO:0000259" key="13">
    <source>
        <dbReference type="Pfam" id="PF01207"/>
    </source>
</evidence>
<dbReference type="PIRSF" id="PIRSF006621">
    <property type="entry name" value="Dus"/>
    <property type="match status" value="1"/>
</dbReference>
<dbReference type="KEGG" id="xho:A9255_09270"/>
<feature type="active site" description="Proton donor" evidence="9 11">
    <location>
        <position position="98"/>
    </location>
</feature>
<dbReference type="Proteomes" id="UP000225433">
    <property type="component" value="Unassembled WGS sequence"/>
</dbReference>
<feature type="site" description="Interacts with tRNA" evidence="9">
    <location>
        <position position="176"/>
    </location>
</feature>
<keyword evidence="4 9" id="KW-0288">FMN</keyword>
<dbReference type="GO" id="GO:0050660">
    <property type="term" value="F:flavin adenine dinucleotide binding"/>
    <property type="evidence" value="ECO:0007669"/>
    <property type="project" value="InterPro"/>
</dbReference>
<feature type="binding site" evidence="9 12">
    <location>
        <position position="68"/>
    </location>
    <ligand>
        <name>FMN</name>
        <dbReference type="ChEBI" id="CHEBI:58210"/>
    </ligand>
</feature>
<dbReference type="PANTHER" id="PTHR11082:SF26">
    <property type="entry name" value="TRNA-DIHYDROURIDINE(16) SYNTHASE"/>
    <property type="match status" value="1"/>
</dbReference>
<feature type="site" description="Interacts with tRNA; defines subfamily-specific binding signature" evidence="9">
    <location>
        <position position="274"/>
    </location>
</feature>
<feature type="binding site" evidence="9 12">
    <location>
        <begin position="224"/>
        <end position="225"/>
    </location>
    <ligand>
        <name>FMN</name>
        <dbReference type="ChEBI" id="CHEBI:58210"/>
    </ligand>
</feature>
<evidence type="ECO:0000313" key="17">
    <source>
        <dbReference type="Proteomes" id="UP000225433"/>
    </source>
</evidence>
<dbReference type="InterPro" id="IPR001269">
    <property type="entry name" value="DUS_fam"/>
</dbReference>
<feature type="site" description="Interacts with tRNA" evidence="9">
    <location>
        <position position="95"/>
    </location>
</feature>
<dbReference type="Proteomes" id="UP000094600">
    <property type="component" value="Chromosome"/>
</dbReference>
<evidence type="ECO:0000256" key="8">
    <source>
        <dbReference type="ARBA" id="ARBA00023002"/>
    </source>
</evidence>
<evidence type="ECO:0000313" key="16">
    <source>
        <dbReference type="Proteomes" id="UP000094600"/>
    </source>
</evidence>
<feature type="domain" description="DUS-like FMN-binding" evidence="13">
    <location>
        <begin position="4"/>
        <end position="298"/>
    </location>
</feature>
<evidence type="ECO:0000313" key="14">
    <source>
        <dbReference type="EMBL" id="AOM40766.1"/>
    </source>
</evidence>
<reference evidence="14 16" key="1">
    <citation type="submission" date="2016-06" db="EMBL/GenBank/DDBJ databases">
        <title>Bacterial characters and pathogenicity of Xenorhabdus hominickii from an entomopathogenic nematode, Steinernema monticolum.</title>
        <authorList>
            <person name="Park Y."/>
            <person name="Kim Y."/>
        </authorList>
    </citation>
    <scope>NUCLEOTIDE SEQUENCE [LARGE SCALE GENOMIC DNA]</scope>
    <source>
        <strain evidence="14 16">ANU1</strain>
    </source>
</reference>
<comment type="catalytic activity">
    <reaction evidence="9">
        <text>5,6-dihydrouridine(16) in tRNA + NADP(+) = uridine(16) in tRNA + NADPH + H(+)</text>
        <dbReference type="Rhea" id="RHEA:53376"/>
        <dbReference type="Rhea" id="RHEA-COMP:13543"/>
        <dbReference type="Rhea" id="RHEA-COMP:13544"/>
        <dbReference type="ChEBI" id="CHEBI:15378"/>
        <dbReference type="ChEBI" id="CHEBI:57783"/>
        <dbReference type="ChEBI" id="CHEBI:58349"/>
        <dbReference type="ChEBI" id="CHEBI:65315"/>
        <dbReference type="ChEBI" id="CHEBI:74443"/>
    </reaction>
</comment>
<dbReference type="InterPro" id="IPR018517">
    <property type="entry name" value="tRNA_hU_synthase_CS"/>
</dbReference>
<dbReference type="SUPFAM" id="SSF51395">
    <property type="entry name" value="FMN-linked oxidoreductases"/>
    <property type="match status" value="1"/>
</dbReference>
<dbReference type="PROSITE" id="PS01136">
    <property type="entry name" value="UPF0034"/>
    <property type="match status" value="1"/>
</dbReference>
<dbReference type="OrthoDB" id="9764501at2"/>
<dbReference type="InterPro" id="IPR032886">
    <property type="entry name" value="DusC"/>
</dbReference>
<comment type="catalytic activity">
    <reaction evidence="9">
        <text>5,6-dihydrouridine(16) in tRNA + NAD(+) = uridine(16) in tRNA + NADH + H(+)</text>
        <dbReference type="Rhea" id="RHEA:53380"/>
        <dbReference type="Rhea" id="RHEA-COMP:13543"/>
        <dbReference type="Rhea" id="RHEA-COMP:13544"/>
        <dbReference type="ChEBI" id="CHEBI:15378"/>
        <dbReference type="ChEBI" id="CHEBI:57540"/>
        <dbReference type="ChEBI" id="CHEBI:57945"/>
        <dbReference type="ChEBI" id="CHEBI:65315"/>
        <dbReference type="ChEBI" id="CHEBI:74443"/>
    </reaction>
</comment>
<reference evidence="15 17" key="2">
    <citation type="journal article" date="2017" name="Nat. Microbiol.">
        <title>Natural product diversity associated with the nematode symbionts Photorhabdus and Xenorhabdus.</title>
        <authorList>
            <person name="Tobias N.J."/>
            <person name="Wolff H."/>
            <person name="Djahanschiri B."/>
            <person name="Grundmann F."/>
            <person name="Kronenwerth M."/>
            <person name="Shi Y.M."/>
            <person name="Simonyi S."/>
            <person name="Grun P."/>
            <person name="Shapiro-Ilan D."/>
            <person name="Pidot S.J."/>
            <person name="Stinear T.P."/>
            <person name="Ebersberger I."/>
            <person name="Bode H.B."/>
        </authorList>
    </citation>
    <scope>NUCLEOTIDE SEQUENCE [LARGE SCALE GENOMIC DNA]</scope>
    <source>
        <strain evidence="15 17">DSM 17903</strain>
    </source>
</reference>
<keyword evidence="3 9" id="KW-0285">Flavoprotein</keyword>
<dbReference type="GO" id="GO:0000049">
    <property type="term" value="F:tRNA binding"/>
    <property type="evidence" value="ECO:0007669"/>
    <property type="project" value="UniProtKB-UniRule"/>
</dbReference>
<feature type="binding site" evidence="9 12">
    <location>
        <position position="139"/>
    </location>
    <ligand>
        <name>FMN</name>
        <dbReference type="ChEBI" id="CHEBI:58210"/>
    </ligand>
</feature>
<dbReference type="EMBL" id="CP016176">
    <property type="protein sequence ID" value="AOM40766.1"/>
    <property type="molecule type" value="Genomic_DNA"/>
</dbReference>
<evidence type="ECO:0000256" key="11">
    <source>
        <dbReference type="PIRSR" id="PIRSR006621-1"/>
    </source>
</evidence>
<evidence type="ECO:0000256" key="4">
    <source>
        <dbReference type="ARBA" id="ARBA00022643"/>
    </source>
</evidence>
<dbReference type="InterPro" id="IPR013785">
    <property type="entry name" value="Aldolase_TIM"/>
</dbReference>
<dbReference type="InterPro" id="IPR042270">
    <property type="entry name" value="DusC_C"/>
</dbReference>
<organism evidence="15 17">
    <name type="scientific">Xenorhabdus hominickii</name>
    <dbReference type="NCBI Taxonomy" id="351679"/>
    <lineage>
        <taxon>Bacteria</taxon>
        <taxon>Pseudomonadati</taxon>
        <taxon>Pseudomonadota</taxon>
        <taxon>Gammaproteobacteria</taxon>
        <taxon>Enterobacterales</taxon>
        <taxon>Morganellaceae</taxon>
        <taxon>Xenorhabdus</taxon>
    </lineage>
</organism>
<comment type="similarity">
    <text evidence="10">Belongs to the dus family.</text>
</comment>
<dbReference type="STRING" id="351679.A9255_09270"/>
<evidence type="ECO:0000256" key="7">
    <source>
        <dbReference type="ARBA" id="ARBA00022884"/>
    </source>
</evidence>
<comment type="similarity">
    <text evidence="9">Belongs to the Dus family. DusC subfamily.</text>
</comment>
<dbReference type="RefSeq" id="WP_069316465.1">
    <property type="nucleotide sequence ID" value="NZ_CAWNQJ010000046.1"/>
</dbReference>
<keyword evidence="5 9" id="KW-0819">tRNA processing</keyword>
<evidence type="ECO:0000256" key="6">
    <source>
        <dbReference type="ARBA" id="ARBA00022857"/>
    </source>
</evidence>
<feature type="binding site" evidence="12">
    <location>
        <position position="168"/>
    </location>
    <ligand>
        <name>FMN</name>
        <dbReference type="ChEBI" id="CHEBI:58210"/>
    </ligand>
</feature>
<dbReference type="GO" id="GO:0017150">
    <property type="term" value="F:tRNA dihydrouridine synthase activity"/>
    <property type="evidence" value="ECO:0007669"/>
    <property type="project" value="UniProtKB-UniRule"/>
</dbReference>
<evidence type="ECO:0000256" key="5">
    <source>
        <dbReference type="ARBA" id="ARBA00022694"/>
    </source>
</evidence>
<evidence type="ECO:0000256" key="3">
    <source>
        <dbReference type="ARBA" id="ARBA00022630"/>
    </source>
</evidence>
<dbReference type="Gene3D" id="1.20.225.30">
    <property type="entry name" value="Dihydrouridine synthase, C-terminal recognition domain"/>
    <property type="match status" value="1"/>
</dbReference>
<dbReference type="Gene3D" id="3.20.20.70">
    <property type="entry name" value="Aldolase class I"/>
    <property type="match status" value="1"/>
</dbReference>
<dbReference type="Pfam" id="PF01207">
    <property type="entry name" value="Dus"/>
    <property type="match status" value="1"/>
</dbReference>
<dbReference type="AlphaFoldDB" id="A0A2G0QAL7"/>
<dbReference type="PANTHER" id="PTHR11082">
    <property type="entry name" value="TRNA-DIHYDROURIDINE SYNTHASE"/>
    <property type="match status" value="1"/>
</dbReference>
<feature type="site" description="Interacts with tRNA; defines subfamily-specific binding signature" evidence="9">
    <location>
        <position position="35"/>
    </location>
</feature>
<dbReference type="NCBIfam" id="NF007838">
    <property type="entry name" value="PRK10550.1"/>
    <property type="match status" value="1"/>
</dbReference>
<sequence>MRVLLAPMEGVLDSLVRELLSEVNEYDLCITEFLRVVDSLLPVKSFYRLCPELHHQSRTPAGTPVRIQLLGQYPEWLAENAARAAELGSWGVDLNCGCPSKTVNGSGGGATLLKDPELIYRGAKAMREAVPTHLPVTVKIRLGWDSGARQFEIADAVQQAGATELVVHGRTKEDGYKAERINWRAIGEIRCRLSIPVIANGEIWDWQSVQDCIRLTGCDAVMIGRGALQVPNLSRVIKYNEPKMPWHGVLLLLQKYTYLEKQGDTGLYHVARIKQWLGYLRKEYNEADELFMQIRALKTSAEISSVISFAADEYLSLYSINYESQIC</sequence>
<keyword evidence="8 9" id="KW-0560">Oxidoreductase</keyword>
<accession>A0A2G0QAL7</accession>
<evidence type="ECO:0000256" key="2">
    <source>
        <dbReference type="ARBA" id="ARBA00022555"/>
    </source>
</evidence>
<dbReference type="HAMAP" id="MF_02043">
    <property type="entry name" value="DusC_subfam"/>
    <property type="match status" value="1"/>
</dbReference>
<comment type="function">
    <text evidence="9">Catalyzes the synthesis of 5,6-dihydrouridine (D), a modified base found in the D-loop of most tRNAs, via the reduction of the C5-C6 double bond in target uridines. Specifically modifies U16 in tRNAs.</text>
</comment>
<feature type="site" description="Interacts with tRNA; defines subfamily-specific binding signature" evidence="9">
    <location>
        <position position="272"/>
    </location>
</feature>
<keyword evidence="2 9" id="KW-0820">tRNA-binding</keyword>
<dbReference type="InterPro" id="IPR035587">
    <property type="entry name" value="DUS-like_FMN-bd"/>
</dbReference>
<name>A0A2G0QAL7_XENHO</name>
<protein>
    <recommendedName>
        <fullName evidence="9">tRNA-dihydrouridine(16) synthase</fullName>
        <ecNumber evidence="9">1.3.1.-</ecNumber>
    </recommendedName>
    <alternativeName>
        <fullName evidence="9">U16-specific dihydrouridine synthase</fullName>
        <shortName evidence="9">U16-specific Dus</shortName>
    </alternativeName>
    <alternativeName>
        <fullName evidence="9">tRNA-dihydrouridine synthase C</fullName>
    </alternativeName>
</protein>
<feature type="site" description="Interacts with tRNA" evidence="9">
    <location>
        <position position="279"/>
    </location>
</feature>